<evidence type="ECO:0000313" key="9">
    <source>
        <dbReference type="EMBL" id="GFY99501.1"/>
    </source>
</evidence>
<dbReference type="PANTHER" id="PTHR23051:SF0">
    <property type="entry name" value="SOLUTE CARRIER FAMILY 35 MEMBER F5"/>
    <property type="match status" value="1"/>
</dbReference>
<feature type="transmembrane region" description="Helical" evidence="8">
    <location>
        <begin position="285"/>
        <end position="306"/>
    </location>
</feature>
<keyword evidence="10" id="KW-1185">Reference proteome</keyword>
<dbReference type="AlphaFoldDB" id="A0A7J0FLA0"/>
<dbReference type="InterPro" id="IPR009262">
    <property type="entry name" value="SLC35_F1/F2/F6"/>
</dbReference>
<dbReference type="EMBL" id="BJWL01000013">
    <property type="protein sequence ID" value="GFY99501.1"/>
    <property type="molecule type" value="Genomic_DNA"/>
</dbReference>
<feature type="transmembrane region" description="Helical" evidence="8">
    <location>
        <begin position="12"/>
        <end position="33"/>
    </location>
</feature>
<feature type="transmembrane region" description="Helical" evidence="8">
    <location>
        <begin position="158"/>
        <end position="178"/>
    </location>
</feature>
<evidence type="ECO:0000256" key="8">
    <source>
        <dbReference type="SAM" id="Phobius"/>
    </source>
</evidence>
<dbReference type="GO" id="GO:0022857">
    <property type="term" value="F:transmembrane transporter activity"/>
    <property type="evidence" value="ECO:0007669"/>
    <property type="project" value="InterPro"/>
</dbReference>
<feature type="transmembrane region" description="Helical" evidence="8">
    <location>
        <begin position="214"/>
        <end position="232"/>
    </location>
</feature>
<evidence type="ECO:0000256" key="1">
    <source>
        <dbReference type="ARBA" id="ARBA00004141"/>
    </source>
</evidence>
<sequence length="685" mass="75204">MKTEVWRWVLGLIYIAAVAVIWIAASFVVQSVVDAGVSPFLITYICNSLFVIYIPIVELGRYLEDTYGSIFFWRNRKSNSSSTSTLELGESEVVVLLQQSDIGIQNDGLSSGVIVEQEVIHHEGGLALGAEILTDQPPVCDNAYEGLDEKGRWTRTRVAKISLLICPFWFLAQLTFNLSLKYTTVTSNTILSSASSLFTFLVSLAFLGEKFTWVKLISVLLCMGGTIIVSLGDSETGLSVISSNPVLGDILALVSAALYAVYITLIRKKLPDDDGKSGHVSMAQFLGYLGFFNVLIFLPVALILNFTSLEPFNVLTWKQLGLIVGKGLLDNVLSDYLWAKAVLLTTTTVATAGLTIQVPLAAVVDSLTGNAPNLKDYFGAAAVMVGFTGINIPSDAFSRSKEATLKLENEKLVFAPNMAQCNWEADKMLDVYIHDYLLKRKLHNSAKAFMAEGKVATDPVAIDAPGGFLFEWWSVFWDIFIARTNEKHSESAATYIEVQQMKVREHQQQLQMQQLQLMQQRNAQLHRRDPNHPPLGGPINAINSEGMIGQPSASVLAMKMYEERMKHPHSMDSETSPALMDANRMALLKSATNHQGQLAQGNSGSMSAALQQMQGRPQMTTDIKQEVNPGAPHKSMPMDPSSIYGQAILQSKSGLGGPARSGNNNGNKNTRLNRFLWSLCVLDSY</sequence>
<keyword evidence="3" id="KW-0813">Transport</keyword>
<dbReference type="SMART" id="SM00667">
    <property type="entry name" value="LisH"/>
    <property type="match status" value="1"/>
</dbReference>
<dbReference type="PROSITE" id="PS50896">
    <property type="entry name" value="LISH"/>
    <property type="match status" value="1"/>
</dbReference>
<proteinExistence type="inferred from homology"/>
<keyword evidence="4 8" id="KW-0812">Transmembrane</keyword>
<dbReference type="OrthoDB" id="1436450at2759"/>
<keyword evidence="7" id="KW-0175">Coiled coil</keyword>
<reference evidence="9 10" key="1">
    <citation type="submission" date="2019-07" db="EMBL/GenBank/DDBJ databases">
        <title>De Novo Assembly of kiwifruit Actinidia rufa.</title>
        <authorList>
            <person name="Sugita-Konishi S."/>
            <person name="Sato K."/>
            <person name="Mori E."/>
            <person name="Abe Y."/>
            <person name="Kisaki G."/>
            <person name="Hamano K."/>
            <person name="Suezawa K."/>
            <person name="Otani M."/>
            <person name="Fukuda T."/>
            <person name="Manabe T."/>
            <person name="Gomi K."/>
            <person name="Tabuchi M."/>
            <person name="Akimitsu K."/>
            <person name="Kataoka I."/>
        </authorList>
    </citation>
    <scope>NUCLEOTIDE SEQUENCE [LARGE SCALE GENOMIC DNA]</scope>
    <source>
        <strain evidence="10">cv. Fuchu</strain>
    </source>
</reference>
<keyword evidence="5 8" id="KW-1133">Transmembrane helix</keyword>
<comment type="subcellular location">
    <subcellularLocation>
        <location evidence="1">Membrane</location>
        <topology evidence="1">Multi-pass membrane protein</topology>
    </subcellularLocation>
</comment>
<accession>A0A7J0FLA0</accession>
<feature type="coiled-coil region" evidence="7">
    <location>
        <begin position="496"/>
        <end position="523"/>
    </location>
</feature>
<evidence type="ECO:0000256" key="6">
    <source>
        <dbReference type="ARBA" id="ARBA00023136"/>
    </source>
</evidence>
<organism evidence="9 10">
    <name type="scientific">Actinidia rufa</name>
    <dbReference type="NCBI Taxonomy" id="165716"/>
    <lineage>
        <taxon>Eukaryota</taxon>
        <taxon>Viridiplantae</taxon>
        <taxon>Streptophyta</taxon>
        <taxon>Embryophyta</taxon>
        <taxon>Tracheophyta</taxon>
        <taxon>Spermatophyta</taxon>
        <taxon>Magnoliopsida</taxon>
        <taxon>eudicotyledons</taxon>
        <taxon>Gunneridae</taxon>
        <taxon>Pentapetalae</taxon>
        <taxon>asterids</taxon>
        <taxon>Ericales</taxon>
        <taxon>Actinidiaceae</taxon>
        <taxon>Actinidia</taxon>
    </lineage>
</organism>
<dbReference type="Gene3D" id="1.10.3730.20">
    <property type="match status" value="1"/>
</dbReference>
<comment type="similarity">
    <text evidence="2">Belongs to the SLC35F solute transporter family.</text>
</comment>
<gene>
    <name evidence="9" type="ORF">Acr_13g0009010</name>
</gene>
<dbReference type="Pfam" id="PF08513">
    <property type="entry name" value="LisH"/>
    <property type="match status" value="1"/>
</dbReference>
<dbReference type="SUPFAM" id="SSF103481">
    <property type="entry name" value="Multidrug resistance efflux transporter EmrE"/>
    <property type="match status" value="1"/>
</dbReference>
<dbReference type="InterPro" id="IPR006594">
    <property type="entry name" value="LisH"/>
</dbReference>
<dbReference type="Proteomes" id="UP000585474">
    <property type="component" value="Unassembled WGS sequence"/>
</dbReference>
<evidence type="ECO:0000256" key="2">
    <source>
        <dbReference type="ARBA" id="ARBA00007863"/>
    </source>
</evidence>
<name>A0A7J0FLA0_9ERIC</name>
<protein>
    <submittedName>
        <fullName evidence="9">EamA-like transporter family</fullName>
    </submittedName>
</protein>
<evidence type="ECO:0000256" key="4">
    <source>
        <dbReference type="ARBA" id="ARBA00022692"/>
    </source>
</evidence>
<keyword evidence="6 8" id="KW-0472">Membrane</keyword>
<evidence type="ECO:0000256" key="7">
    <source>
        <dbReference type="SAM" id="Coils"/>
    </source>
</evidence>
<dbReference type="InterPro" id="IPR037185">
    <property type="entry name" value="EmrE-like"/>
</dbReference>
<feature type="transmembrane region" description="Helical" evidence="8">
    <location>
        <begin position="39"/>
        <end position="57"/>
    </location>
</feature>
<comment type="caution">
    <text evidence="9">The sequence shown here is derived from an EMBL/GenBank/DDBJ whole genome shotgun (WGS) entry which is preliminary data.</text>
</comment>
<evidence type="ECO:0000256" key="5">
    <source>
        <dbReference type="ARBA" id="ARBA00022989"/>
    </source>
</evidence>
<feature type="transmembrane region" description="Helical" evidence="8">
    <location>
        <begin position="190"/>
        <end position="207"/>
    </location>
</feature>
<dbReference type="GO" id="GO:0016020">
    <property type="term" value="C:membrane"/>
    <property type="evidence" value="ECO:0007669"/>
    <property type="project" value="UniProtKB-SubCell"/>
</dbReference>
<dbReference type="PANTHER" id="PTHR23051">
    <property type="entry name" value="SOLUTE CARRIER FAMILY 35, MEMBER F5"/>
    <property type="match status" value="1"/>
</dbReference>
<feature type="transmembrane region" description="Helical" evidence="8">
    <location>
        <begin position="244"/>
        <end position="265"/>
    </location>
</feature>
<evidence type="ECO:0000313" key="10">
    <source>
        <dbReference type="Proteomes" id="UP000585474"/>
    </source>
</evidence>
<dbReference type="Pfam" id="PF06027">
    <property type="entry name" value="SLC35F"/>
    <property type="match status" value="1"/>
</dbReference>
<evidence type="ECO:0000256" key="3">
    <source>
        <dbReference type="ARBA" id="ARBA00022448"/>
    </source>
</evidence>